<sequence length="156" mass="16160">MDTQSDARKVAAEKTEQAQAVGSGIAATIQDNATYAWDQTKQAAATSTQFVQDKAALAAQYGQQAWDATKQTAVSSGTTAQEKAVQAKDFAVEKVVQGKDFTVQKTEAAGKYTSDTGVAATDATTGFLSQTFQAVKGTALGVKDAVVGTGTKKPTQ</sequence>
<gene>
    <name evidence="3" type="ORF">AXG93_1793s1280</name>
    <name evidence="2" type="ORF">Mp_4g17810</name>
</gene>
<evidence type="ECO:0000313" key="3">
    <source>
        <dbReference type="EMBL" id="OAE32196.1"/>
    </source>
</evidence>
<proteinExistence type="predicted"/>
<dbReference type="AlphaFoldDB" id="A0A176WJ48"/>
<keyword evidence="4" id="KW-1185">Reference proteome</keyword>
<dbReference type="EMBL" id="LVLJ01000882">
    <property type="protein sequence ID" value="OAE32196.1"/>
    <property type="molecule type" value="Genomic_DNA"/>
</dbReference>
<feature type="compositionally biased region" description="Basic and acidic residues" evidence="1">
    <location>
        <begin position="1"/>
        <end position="16"/>
    </location>
</feature>
<reference evidence="2" key="2">
    <citation type="journal article" date="2019" name="Curr. Biol.">
        <title>Chromatin organization in early land plants reveals an ancestral association between H3K27me3, transposons, and constitutive heterochromatin.</title>
        <authorList>
            <person name="Montgomery S.A."/>
            <person name="Tanizawa Y."/>
            <person name="Galik B."/>
            <person name="Wang N."/>
            <person name="Ito T."/>
            <person name="Mochizuki T."/>
            <person name="Akimcheva S."/>
            <person name="Bowman J."/>
            <person name="Cognat V."/>
            <person name="Drouard L."/>
            <person name="Ekker H."/>
            <person name="Houng S."/>
            <person name="Kohchi T."/>
            <person name="Lin S."/>
            <person name="Liu L.D."/>
            <person name="Nakamura Y."/>
            <person name="Valeeva L.R."/>
            <person name="Shakirov E.V."/>
            <person name="Shippen D.E."/>
            <person name="Wei W."/>
            <person name="Yagura M."/>
            <person name="Yamaoka S."/>
            <person name="Yamato K.T."/>
            <person name="Liu C."/>
            <person name="Berger F."/>
        </authorList>
    </citation>
    <scope>NUCLEOTIDE SEQUENCE [LARGE SCALE GENOMIC DNA]</scope>
    <source>
        <strain evidence="2">Tak-1</strain>
    </source>
</reference>
<dbReference type="EMBL" id="AP019869">
    <property type="protein sequence ID" value="BBN09179.1"/>
    <property type="molecule type" value="Genomic_DNA"/>
</dbReference>
<evidence type="ECO:0000313" key="4">
    <source>
        <dbReference type="Proteomes" id="UP000077202"/>
    </source>
</evidence>
<name>A0A176WJ48_MARPO</name>
<organism evidence="3 4">
    <name type="scientific">Marchantia polymorpha subsp. ruderalis</name>
    <dbReference type="NCBI Taxonomy" id="1480154"/>
    <lineage>
        <taxon>Eukaryota</taxon>
        <taxon>Viridiplantae</taxon>
        <taxon>Streptophyta</taxon>
        <taxon>Embryophyta</taxon>
        <taxon>Marchantiophyta</taxon>
        <taxon>Marchantiopsida</taxon>
        <taxon>Marchantiidae</taxon>
        <taxon>Marchantiales</taxon>
        <taxon>Marchantiaceae</taxon>
        <taxon>Marchantia</taxon>
    </lineage>
</organism>
<feature type="region of interest" description="Disordered" evidence="1">
    <location>
        <begin position="1"/>
        <end position="23"/>
    </location>
</feature>
<reference evidence="5" key="3">
    <citation type="journal article" date="2020" name="Curr. Biol.">
        <title>Chromatin organization in early land plants reveals an ancestral association between H3K27me3, transposons, and constitutive heterochromatin.</title>
        <authorList>
            <person name="Montgomery S.A."/>
            <person name="Tanizawa Y."/>
            <person name="Galik B."/>
            <person name="Wang N."/>
            <person name="Ito T."/>
            <person name="Mochizuki T."/>
            <person name="Akimcheva S."/>
            <person name="Bowman J.L."/>
            <person name="Cognat V."/>
            <person name="Marechal-Drouard L."/>
            <person name="Ekker H."/>
            <person name="Hong S.F."/>
            <person name="Kohchi T."/>
            <person name="Lin S.S."/>
            <person name="Liu L.D."/>
            <person name="Nakamura Y."/>
            <person name="Valeeva L.R."/>
            <person name="Shakirov E.V."/>
            <person name="Shippen D.E."/>
            <person name="Wei W.L."/>
            <person name="Yagura M."/>
            <person name="Yamaoka S."/>
            <person name="Yamato K.T."/>
            <person name="Liu C."/>
            <person name="Berger F."/>
        </authorList>
    </citation>
    <scope>NUCLEOTIDE SEQUENCE [LARGE SCALE GENOMIC DNA]</scope>
    <source>
        <strain evidence="5">Tak-1</strain>
    </source>
</reference>
<evidence type="ECO:0000256" key="1">
    <source>
        <dbReference type="SAM" id="MobiDB-lite"/>
    </source>
</evidence>
<protein>
    <submittedName>
        <fullName evidence="3">Uncharacterized protein</fullName>
    </submittedName>
</protein>
<evidence type="ECO:0000313" key="2">
    <source>
        <dbReference type="EMBL" id="BBN09179.1"/>
    </source>
</evidence>
<dbReference type="Proteomes" id="UP001162541">
    <property type="component" value="Chromosome 4"/>
</dbReference>
<reference evidence="3 4" key="1">
    <citation type="submission" date="2016-03" db="EMBL/GenBank/DDBJ databases">
        <title>Mechanisms controlling the formation of the plant cell surface in tip-growing cells are functionally conserved among land plants.</title>
        <authorList>
            <person name="Honkanen S."/>
            <person name="Jones V.A."/>
            <person name="Morieri G."/>
            <person name="Champion C."/>
            <person name="Hetherington A.J."/>
            <person name="Kelly S."/>
            <person name="Saint-Marcoux D."/>
            <person name="Proust H."/>
            <person name="Prescott H."/>
            <person name="Dolan L."/>
        </authorList>
    </citation>
    <scope>NUCLEOTIDE SEQUENCE [LARGE SCALE GENOMIC DNA]</scope>
    <source>
        <strain evidence="4">cv. Tak-1 and cv. Tak-2</strain>
        <tissue evidence="3">Whole gametophyte</tissue>
    </source>
</reference>
<evidence type="ECO:0000313" key="5">
    <source>
        <dbReference type="Proteomes" id="UP001162541"/>
    </source>
</evidence>
<dbReference type="Proteomes" id="UP000077202">
    <property type="component" value="Unassembled WGS sequence"/>
</dbReference>
<accession>A0A176WJ48</accession>